<evidence type="ECO:0000259" key="7">
    <source>
        <dbReference type="Pfam" id="PF00707"/>
    </source>
</evidence>
<evidence type="ECO:0000259" key="8">
    <source>
        <dbReference type="Pfam" id="PF05198"/>
    </source>
</evidence>
<dbReference type="InterPro" id="IPR019814">
    <property type="entry name" value="Translation_initiation_fac_3_N"/>
</dbReference>
<protein>
    <recommendedName>
        <fullName evidence="4 5">Translation initiation factor IF-3</fullName>
    </recommendedName>
</protein>
<dbReference type="AlphaFoldDB" id="A0A2H0LS00"/>
<comment type="subunit">
    <text evidence="4">Monomer.</text>
</comment>
<dbReference type="Pfam" id="PF00707">
    <property type="entry name" value="IF3_C"/>
    <property type="match status" value="1"/>
</dbReference>
<accession>A0A2H0LS00</accession>
<evidence type="ECO:0000313" key="9">
    <source>
        <dbReference type="EMBL" id="PIQ87210.1"/>
    </source>
</evidence>
<dbReference type="InterPro" id="IPR019815">
    <property type="entry name" value="Translation_initiation_fac_3_C"/>
</dbReference>
<dbReference type="GO" id="GO:0005829">
    <property type="term" value="C:cytosol"/>
    <property type="evidence" value="ECO:0007669"/>
    <property type="project" value="TreeGrafter"/>
</dbReference>
<dbReference type="NCBIfam" id="TIGR00168">
    <property type="entry name" value="infC"/>
    <property type="match status" value="1"/>
</dbReference>
<dbReference type="HAMAP" id="MF_00080">
    <property type="entry name" value="IF_3"/>
    <property type="match status" value="1"/>
</dbReference>
<dbReference type="GO" id="GO:0016020">
    <property type="term" value="C:membrane"/>
    <property type="evidence" value="ECO:0007669"/>
    <property type="project" value="TreeGrafter"/>
</dbReference>
<comment type="subcellular location">
    <subcellularLocation>
        <location evidence="4">Cytoplasm</location>
    </subcellularLocation>
</comment>
<evidence type="ECO:0000256" key="4">
    <source>
        <dbReference type="HAMAP-Rule" id="MF_00080"/>
    </source>
</evidence>
<feature type="domain" description="Translation initiation factor 3 N-terminal" evidence="8">
    <location>
        <begin position="10"/>
        <end position="78"/>
    </location>
</feature>
<evidence type="ECO:0000313" key="10">
    <source>
        <dbReference type="Proteomes" id="UP000230859"/>
    </source>
</evidence>
<dbReference type="Proteomes" id="UP000230859">
    <property type="component" value="Unassembled WGS sequence"/>
</dbReference>
<dbReference type="Pfam" id="PF05198">
    <property type="entry name" value="IF3_N"/>
    <property type="match status" value="1"/>
</dbReference>
<feature type="compositionally biased region" description="Basic and acidic residues" evidence="6">
    <location>
        <begin position="189"/>
        <end position="200"/>
    </location>
</feature>
<comment type="similarity">
    <text evidence="1 4">Belongs to the IF-3 family.</text>
</comment>
<comment type="caution">
    <text evidence="9">The sequence shown here is derived from an EMBL/GenBank/DDBJ whole genome shotgun (WGS) entry which is preliminary data.</text>
</comment>
<keyword evidence="3 4" id="KW-0648">Protein biosynthesis</keyword>
<dbReference type="SUPFAM" id="SSF55200">
    <property type="entry name" value="Translation initiation factor IF3, C-terminal domain"/>
    <property type="match status" value="1"/>
</dbReference>
<dbReference type="FunFam" id="3.30.110.10:FF:000001">
    <property type="entry name" value="Translation initiation factor IF-3"/>
    <property type="match status" value="1"/>
</dbReference>
<keyword evidence="4" id="KW-0963">Cytoplasm</keyword>
<keyword evidence="2 4" id="KW-0396">Initiation factor</keyword>
<comment type="function">
    <text evidence="4">IF-3 binds to the 30S ribosomal subunit and shifts the equilibrium between 70S ribosomes and their 50S and 30S subunits in favor of the free subunits, thus enhancing the availability of 30S subunits on which protein synthesis initiation begins.</text>
</comment>
<dbReference type="PANTHER" id="PTHR10938:SF0">
    <property type="entry name" value="TRANSLATION INITIATION FACTOR IF-3, MITOCHONDRIAL"/>
    <property type="match status" value="1"/>
</dbReference>
<evidence type="ECO:0000256" key="6">
    <source>
        <dbReference type="SAM" id="MobiDB-lite"/>
    </source>
</evidence>
<feature type="domain" description="Translation initiation factor 3 C-terminal" evidence="7">
    <location>
        <begin position="85"/>
        <end position="169"/>
    </location>
</feature>
<dbReference type="GO" id="GO:0003743">
    <property type="term" value="F:translation initiation factor activity"/>
    <property type="evidence" value="ECO:0007669"/>
    <property type="project" value="UniProtKB-UniRule"/>
</dbReference>
<evidence type="ECO:0000256" key="5">
    <source>
        <dbReference type="NCBIfam" id="TIGR00168"/>
    </source>
</evidence>
<feature type="region of interest" description="Disordered" evidence="6">
    <location>
        <begin position="176"/>
        <end position="200"/>
    </location>
</feature>
<evidence type="ECO:0000256" key="3">
    <source>
        <dbReference type="ARBA" id="ARBA00022917"/>
    </source>
</evidence>
<dbReference type="FunFam" id="3.10.20.80:FF:000001">
    <property type="entry name" value="Translation initiation factor IF-3"/>
    <property type="match status" value="1"/>
</dbReference>
<dbReference type="Gene3D" id="3.10.20.80">
    <property type="entry name" value="Translation initiation factor 3 (IF-3), N-terminal domain"/>
    <property type="match status" value="1"/>
</dbReference>
<dbReference type="InterPro" id="IPR036788">
    <property type="entry name" value="T_IF-3_C_sf"/>
</dbReference>
<dbReference type="Gene3D" id="3.30.110.10">
    <property type="entry name" value="Translation initiation factor 3 (IF-3), C-terminal domain"/>
    <property type="match status" value="1"/>
</dbReference>
<sequence>MRRQHRVRANGQIRVPQIRLIDETGKQVGVVTVPEGLARAREAGLDLVEISPTAKPPVCRIIDFGKYLYMLEKQEKEARKKQHVITIKEIKLTSNIEDHDYHTKLRSAINFLERGDKVKVTLRFRGREITRQEFGHRVLDRFTEDLADVAELERNFGMESKSIALLFSPRKIQLKKNSKPEGALTENQSESKIDAETQNE</sequence>
<dbReference type="EMBL" id="PCVY01000016">
    <property type="protein sequence ID" value="PIQ87210.1"/>
    <property type="molecule type" value="Genomic_DNA"/>
</dbReference>
<dbReference type="PANTHER" id="PTHR10938">
    <property type="entry name" value="TRANSLATION INITIATION FACTOR IF-3"/>
    <property type="match status" value="1"/>
</dbReference>
<organism evidence="9 10">
    <name type="scientific">Candidatus Abzuiibacterium crystallinum</name>
    <dbReference type="NCBI Taxonomy" id="1974748"/>
    <lineage>
        <taxon>Bacteria</taxon>
        <taxon>Pseudomonadati</taxon>
        <taxon>Candidatus Omnitrophota</taxon>
        <taxon>Candidatus Abzuiibacterium</taxon>
    </lineage>
</organism>
<evidence type="ECO:0000256" key="2">
    <source>
        <dbReference type="ARBA" id="ARBA00022540"/>
    </source>
</evidence>
<dbReference type="InterPro" id="IPR036787">
    <property type="entry name" value="T_IF-3_N_sf"/>
</dbReference>
<dbReference type="GO" id="GO:0032790">
    <property type="term" value="P:ribosome disassembly"/>
    <property type="evidence" value="ECO:0007669"/>
    <property type="project" value="TreeGrafter"/>
</dbReference>
<reference evidence="9 10" key="1">
    <citation type="submission" date="2017-09" db="EMBL/GenBank/DDBJ databases">
        <title>Depth-based differentiation of microbial function through sediment-hosted aquifers and enrichment of novel symbionts in the deep terrestrial subsurface.</title>
        <authorList>
            <person name="Probst A.J."/>
            <person name="Ladd B."/>
            <person name="Jarett J.K."/>
            <person name="Geller-Mcgrath D.E."/>
            <person name="Sieber C.M."/>
            <person name="Emerson J.B."/>
            <person name="Anantharaman K."/>
            <person name="Thomas B.C."/>
            <person name="Malmstrom R."/>
            <person name="Stieglmeier M."/>
            <person name="Klingl A."/>
            <person name="Woyke T."/>
            <person name="Ryan C.M."/>
            <person name="Banfield J.F."/>
        </authorList>
    </citation>
    <scope>NUCLEOTIDE SEQUENCE [LARGE SCALE GENOMIC DNA]</scope>
    <source>
        <strain evidence="9">CG11_big_fil_rev_8_21_14_0_20_45_26</strain>
    </source>
</reference>
<dbReference type="InterPro" id="IPR001288">
    <property type="entry name" value="Translation_initiation_fac_3"/>
</dbReference>
<dbReference type="SUPFAM" id="SSF54364">
    <property type="entry name" value="Translation initiation factor IF3, N-terminal domain"/>
    <property type="match status" value="1"/>
</dbReference>
<dbReference type="GO" id="GO:0043022">
    <property type="term" value="F:ribosome binding"/>
    <property type="evidence" value="ECO:0007669"/>
    <property type="project" value="UniProtKB-ARBA"/>
</dbReference>
<gene>
    <name evidence="4" type="primary">infC</name>
    <name evidence="9" type="ORF">COV74_01430</name>
</gene>
<proteinExistence type="inferred from homology"/>
<name>A0A2H0LS00_9BACT</name>
<evidence type="ECO:0000256" key="1">
    <source>
        <dbReference type="ARBA" id="ARBA00005439"/>
    </source>
</evidence>